<name>A0A1H9S0W3_9EURY</name>
<dbReference type="RefSeq" id="WP_175480239.1">
    <property type="nucleotide sequence ID" value="NZ_FOFD01000008.1"/>
</dbReference>
<protein>
    <recommendedName>
        <fullName evidence="1">C2H2-type domain-containing protein</fullName>
    </recommendedName>
</protein>
<dbReference type="AlphaFoldDB" id="A0A1H9S0W3"/>
<gene>
    <name evidence="2" type="ORF">SAMN04489841_4539</name>
</gene>
<sequence length="53" mass="5976">MATKTAFECPVCHDEIGYGEQLEEHLLHDHPKKKLAGFVATEAVAREEEYSSE</sequence>
<dbReference type="Proteomes" id="UP000199114">
    <property type="component" value="Unassembled WGS sequence"/>
</dbReference>
<dbReference type="InterPro" id="IPR013087">
    <property type="entry name" value="Znf_C2H2_type"/>
</dbReference>
<organism evidence="2 3">
    <name type="scientific">Natrinema salaciae</name>
    <dbReference type="NCBI Taxonomy" id="1186196"/>
    <lineage>
        <taxon>Archaea</taxon>
        <taxon>Methanobacteriati</taxon>
        <taxon>Methanobacteriota</taxon>
        <taxon>Stenosarchaea group</taxon>
        <taxon>Halobacteria</taxon>
        <taxon>Halobacteriales</taxon>
        <taxon>Natrialbaceae</taxon>
        <taxon>Natrinema</taxon>
    </lineage>
</organism>
<evidence type="ECO:0000259" key="1">
    <source>
        <dbReference type="PROSITE" id="PS00028"/>
    </source>
</evidence>
<dbReference type="EMBL" id="FOFD01000008">
    <property type="protein sequence ID" value="SER78670.1"/>
    <property type="molecule type" value="Genomic_DNA"/>
</dbReference>
<reference evidence="3" key="1">
    <citation type="submission" date="2016-10" db="EMBL/GenBank/DDBJ databases">
        <authorList>
            <person name="Varghese N."/>
            <person name="Submissions S."/>
        </authorList>
    </citation>
    <scope>NUCLEOTIDE SEQUENCE [LARGE SCALE GENOMIC DNA]</scope>
    <source>
        <strain evidence="3">DSM 25055</strain>
    </source>
</reference>
<dbReference type="OrthoDB" id="182160at2157"/>
<proteinExistence type="predicted"/>
<dbReference type="PROSITE" id="PS00028">
    <property type="entry name" value="ZINC_FINGER_C2H2_1"/>
    <property type="match status" value="1"/>
</dbReference>
<keyword evidence="3" id="KW-1185">Reference proteome</keyword>
<evidence type="ECO:0000313" key="2">
    <source>
        <dbReference type="EMBL" id="SER78670.1"/>
    </source>
</evidence>
<feature type="domain" description="C2H2-type" evidence="1">
    <location>
        <begin position="9"/>
        <end position="30"/>
    </location>
</feature>
<accession>A0A1H9S0W3</accession>
<evidence type="ECO:0000313" key="3">
    <source>
        <dbReference type="Proteomes" id="UP000199114"/>
    </source>
</evidence>